<evidence type="ECO:0000313" key="9">
    <source>
        <dbReference type="Proteomes" id="UP001549076"/>
    </source>
</evidence>
<dbReference type="PANTHER" id="PTHR32322:SF2">
    <property type="entry name" value="EAMA DOMAIN-CONTAINING PROTEIN"/>
    <property type="match status" value="1"/>
</dbReference>
<feature type="transmembrane region" description="Helical" evidence="6">
    <location>
        <begin position="117"/>
        <end position="134"/>
    </location>
</feature>
<name>A0ABV2MZD6_9HYPH</name>
<dbReference type="RefSeq" id="WP_354194912.1">
    <property type="nucleotide sequence ID" value="NZ_JBEPML010000007.1"/>
</dbReference>
<protein>
    <submittedName>
        <fullName evidence="8">Blue pigment (Indigoidine) exporter</fullName>
    </submittedName>
</protein>
<dbReference type="InterPro" id="IPR050638">
    <property type="entry name" value="AA-Vitamin_Transporters"/>
</dbReference>
<keyword evidence="5 6" id="KW-0472">Membrane</keyword>
<feature type="transmembrane region" description="Helical" evidence="6">
    <location>
        <begin position="140"/>
        <end position="160"/>
    </location>
</feature>
<reference evidence="8 9" key="1">
    <citation type="submission" date="2024-06" db="EMBL/GenBank/DDBJ databases">
        <title>Genomic Encyclopedia of Type Strains, Phase IV (KMG-IV): sequencing the most valuable type-strain genomes for metagenomic binning, comparative biology and taxonomic classification.</title>
        <authorList>
            <person name="Goeker M."/>
        </authorList>
    </citation>
    <scope>NUCLEOTIDE SEQUENCE [LARGE SCALE GENOMIC DNA]</scope>
    <source>
        <strain evidence="8 9">DSM 27865</strain>
    </source>
</reference>
<feature type="transmembrane region" description="Helical" evidence="6">
    <location>
        <begin position="203"/>
        <end position="225"/>
    </location>
</feature>
<keyword evidence="9" id="KW-1185">Reference proteome</keyword>
<evidence type="ECO:0000256" key="4">
    <source>
        <dbReference type="ARBA" id="ARBA00022989"/>
    </source>
</evidence>
<comment type="subcellular location">
    <subcellularLocation>
        <location evidence="1">Membrane</location>
        <topology evidence="1">Multi-pass membrane protein</topology>
    </subcellularLocation>
</comment>
<dbReference type="PANTHER" id="PTHR32322">
    <property type="entry name" value="INNER MEMBRANE TRANSPORTER"/>
    <property type="match status" value="1"/>
</dbReference>
<feature type="transmembrane region" description="Helical" evidence="6">
    <location>
        <begin position="232"/>
        <end position="251"/>
    </location>
</feature>
<accession>A0ABV2MZD6</accession>
<feature type="transmembrane region" description="Helical" evidence="6">
    <location>
        <begin position="88"/>
        <end position="105"/>
    </location>
</feature>
<dbReference type="InterPro" id="IPR037185">
    <property type="entry name" value="EmrE-like"/>
</dbReference>
<comment type="similarity">
    <text evidence="2">Belongs to the EamA transporter family.</text>
</comment>
<feature type="transmembrane region" description="Helical" evidence="6">
    <location>
        <begin position="257"/>
        <end position="274"/>
    </location>
</feature>
<feature type="domain" description="EamA" evidence="7">
    <location>
        <begin position="8"/>
        <end position="131"/>
    </location>
</feature>
<comment type="caution">
    <text evidence="8">The sequence shown here is derived from an EMBL/GenBank/DDBJ whole genome shotgun (WGS) entry which is preliminary data.</text>
</comment>
<dbReference type="Proteomes" id="UP001549076">
    <property type="component" value="Unassembled WGS sequence"/>
</dbReference>
<feature type="transmembrane region" description="Helical" evidence="6">
    <location>
        <begin position="33"/>
        <end position="50"/>
    </location>
</feature>
<feature type="transmembrane region" description="Helical" evidence="6">
    <location>
        <begin position="172"/>
        <end position="191"/>
    </location>
</feature>
<proteinExistence type="inferred from homology"/>
<evidence type="ECO:0000256" key="2">
    <source>
        <dbReference type="ARBA" id="ARBA00007362"/>
    </source>
</evidence>
<sequence length="301" mass="30919">MTLSPKMAAAVATILWGLTYIVTTEMLPQNPMFIAAVRAIGGGLPLLLLAREFPPRDWWGKIVVLGTLNSGLFFALLFIAAVRLPGGVAATFQALGPLFMVLLARPVLGAVPSSGKLAAVVLGALGVAMVVLKGDAGLDAIGVAAALGAAGSVALGSTFLHHWGRPASLIGLTAWQLIVAGVELSIVAVIFGDIPASLTGENAIGLIVMALVITALAFVLWFGAVQKAGPSAVAPLMLLTPLTAFALDAVFRGFVPTPIQSVGVAIVVASLLYAQHVDRRAFRVAHHDKPSMAQSAANQGK</sequence>
<evidence type="ECO:0000259" key="7">
    <source>
        <dbReference type="Pfam" id="PF00892"/>
    </source>
</evidence>
<evidence type="ECO:0000256" key="5">
    <source>
        <dbReference type="ARBA" id="ARBA00023136"/>
    </source>
</evidence>
<organism evidence="8 9">
    <name type="scientific">Aquamicrobium terrae</name>
    <dbReference type="NCBI Taxonomy" id="1324945"/>
    <lineage>
        <taxon>Bacteria</taxon>
        <taxon>Pseudomonadati</taxon>
        <taxon>Pseudomonadota</taxon>
        <taxon>Alphaproteobacteria</taxon>
        <taxon>Hyphomicrobiales</taxon>
        <taxon>Phyllobacteriaceae</taxon>
        <taxon>Aquamicrobium</taxon>
    </lineage>
</organism>
<dbReference type="InterPro" id="IPR000620">
    <property type="entry name" value="EamA_dom"/>
</dbReference>
<evidence type="ECO:0000256" key="3">
    <source>
        <dbReference type="ARBA" id="ARBA00022692"/>
    </source>
</evidence>
<feature type="domain" description="EamA" evidence="7">
    <location>
        <begin position="141"/>
        <end position="272"/>
    </location>
</feature>
<keyword evidence="4 6" id="KW-1133">Transmembrane helix</keyword>
<gene>
    <name evidence="8" type="ORF">ABID37_002382</name>
</gene>
<dbReference type="EMBL" id="JBEPML010000007">
    <property type="protein sequence ID" value="MET3792167.1"/>
    <property type="molecule type" value="Genomic_DNA"/>
</dbReference>
<evidence type="ECO:0000313" key="8">
    <source>
        <dbReference type="EMBL" id="MET3792167.1"/>
    </source>
</evidence>
<feature type="transmembrane region" description="Helical" evidence="6">
    <location>
        <begin position="62"/>
        <end position="82"/>
    </location>
</feature>
<dbReference type="SUPFAM" id="SSF103481">
    <property type="entry name" value="Multidrug resistance efflux transporter EmrE"/>
    <property type="match status" value="2"/>
</dbReference>
<evidence type="ECO:0000256" key="6">
    <source>
        <dbReference type="SAM" id="Phobius"/>
    </source>
</evidence>
<evidence type="ECO:0000256" key="1">
    <source>
        <dbReference type="ARBA" id="ARBA00004141"/>
    </source>
</evidence>
<keyword evidence="3 6" id="KW-0812">Transmembrane</keyword>
<dbReference type="Pfam" id="PF00892">
    <property type="entry name" value="EamA"/>
    <property type="match status" value="2"/>
</dbReference>